<dbReference type="PROSITE" id="PS51257">
    <property type="entry name" value="PROKAR_LIPOPROTEIN"/>
    <property type="match status" value="1"/>
</dbReference>
<evidence type="ECO:0000313" key="3">
    <source>
        <dbReference type="Proteomes" id="UP000220034"/>
    </source>
</evidence>
<feature type="chain" id="PRO_5012248589" evidence="1">
    <location>
        <begin position="21"/>
        <end position="171"/>
    </location>
</feature>
<dbReference type="Proteomes" id="UP000220034">
    <property type="component" value="Unassembled WGS sequence"/>
</dbReference>
<protein>
    <submittedName>
        <fullName evidence="2">Uncharacterized protein</fullName>
    </submittedName>
</protein>
<keyword evidence="3" id="KW-1185">Reference proteome</keyword>
<proteinExistence type="predicted"/>
<dbReference type="AlphaFoldDB" id="A0A2C9CVA0"/>
<dbReference type="RefSeq" id="WP_097931480.1">
    <property type="nucleotide sequence ID" value="NZ_OCTN01000008.1"/>
</dbReference>
<accession>A0A2C9CVA0</accession>
<evidence type="ECO:0000313" key="2">
    <source>
        <dbReference type="EMBL" id="SOH95197.1"/>
    </source>
</evidence>
<keyword evidence="1" id="KW-0732">Signal</keyword>
<organism evidence="2 3">
    <name type="scientific">Pontivivens marinum</name>
    <dbReference type="NCBI Taxonomy" id="1690039"/>
    <lineage>
        <taxon>Bacteria</taxon>
        <taxon>Pseudomonadati</taxon>
        <taxon>Pseudomonadota</taxon>
        <taxon>Alphaproteobacteria</taxon>
        <taxon>Rhodobacterales</taxon>
        <taxon>Paracoccaceae</taxon>
        <taxon>Pontivivens</taxon>
    </lineage>
</organism>
<reference evidence="3" key="1">
    <citation type="submission" date="2017-09" db="EMBL/GenBank/DDBJ databases">
        <authorList>
            <person name="Varghese N."/>
            <person name="Submissions S."/>
        </authorList>
    </citation>
    <scope>NUCLEOTIDE SEQUENCE [LARGE SCALE GENOMIC DNA]</scope>
    <source>
        <strain evidence="3">C7</strain>
    </source>
</reference>
<feature type="signal peptide" evidence="1">
    <location>
        <begin position="1"/>
        <end position="20"/>
    </location>
</feature>
<sequence>MRFIALAVAATALTACTVPAAMPVADAPQEPAPSVLLARSGIIALDEHDSLLAFGSPMQDVQPRLEPILGPVAIQLVNEDCGAGSVTFDEYEDVTLLSQNGILVGWSTHSASLRTDAGIGLGSSEIELSAAYTTEIEVSSLGREFSSEGFYGLIENGQIVDLWAGTSCVFR</sequence>
<evidence type="ECO:0000256" key="1">
    <source>
        <dbReference type="SAM" id="SignalP"/>
    </source>
</evidence>
<gene>
    <name evidence="2" type="ORF">SAMN06273572_10870</name>
</gene>
<name>A0A2C9CVA0_9RHOB</name>
<dbReference type="OrthoDB" id="7867825at2"/>
<dbReference type="EMBL" id="OCTN01000008">
    <property type="protein sequence ID" value="SOH95197.1"/>
    <property type="molecule type" value="Genomic_DNA"/>
</dbReference>